<sequence length="58" mass="6704">MTLRERTLKLIIERGIKKSFIAGKLSISKSLFSLFINGKQPLQKPEIIKLEKLIDSYK</sequence>
<organism evidence="1 2">
    <name type="scientific">Paenibacillus peoriae</name>
    <dbReference type="NCBI Taxonomy" id="59893"/>
    <lineage>
        <taxon>Bacteria</taxon>
        <taxon>Bacillati</taxon>
        <taxon>Bacillota</taxon>
        <taxon>Bacilli</taxon>
        <taxon>Bacillales</taxon>
        <taxon>Paenibacillaceae</taxon>
        <taxon>Paenibacillus</taxon>
    </lineage>
</organism>
<evidence type="ECO:0000313" key="1">
    <source>
        <dbReference type="EMBL" id="QNR65492.1"/>
    </source>
</evidence>
<protein>
    <recommendedName>
        <fullName evidence="3">XRE family transcriptional regulator</fullName>
    </recommendedName>
</protein>
<proteinExistence type="predicted"/>
<reference evidence="1 2" key="1">
    <citation type="submission" date="2020-09" db="EMBL/GenBank/DDBJ databases">
        <title>Characterization of Paenibacillus peoriae strain ZF390 with broad-spectrum antimicrobial activity as a potential biocontrol agent.</title>
        <authorList>
            <person name="Li L."/>
            <person name="Zhao Y."/>
            <person name="Li B."/>
            <person name="Xie X."/>
        </authorList>
    </citation>
    <scope>NUCLEOTIDE SEQUENCE [LARGE SCALE GENOMIC DNA]</scope>
    <source>
        <strain evidence="1 2">ZF390</strain>
    </source>
</reference>
<evidence type="ECO:0008006" key="3">
    <source>
        <dbReference type="Google" id="ProtNLM"/>
    </source>
</evidence>
<dbReference type="AlphaFoldDB" id="A0A7H0Y334"/>
<name>A0A7H0Y334_9BACL</name>
<dbReference type="Proteomes" id="UP000516384">
    <property type="component" value="Chromosome"/>
</dbReference>
<dbReference type="RefSeq" id="WP_161627019.1">
    <property type="nucleotide sequence ID" value="NZ_CP061172.1"/>
</dbReference>
<accession>A0A7H0Y334</accession>
<evidence type="ECO:0000313" key="2">
    <source>
        <dbReference type="Proteomes" id="UP000516384"/>
    </source>
</evidence>
<dbReference type="EMBL" id="CP061172">
    <property type="protein sequence ID" value="QNR65492.1"/>
    <property type="molecule type" value="Genomic_DNA"/>
</dbReference>
<gene>
    <name evidence="1" type="ORF">IAQ67_16530</name>
</gene>